<protein>
    <recommendedName>
        <fullName evidence="3">Sulfotransferase domain-containing protein</fullName>
    </recommendedName>
</protein>
<dbReference type="OrthoDB" id="1437579at2"/>
<dbReference type="Gene3D" id="3.40.50.300">
    <property type="entry name" value="P-loop containing nucleotide triphosphate hydrolases"/>
    <property type="match status" value="1"/>
</dbReference>
<dbReference type="Proteomes" id="UP000239800">
    <property type="component" value="Unassembled WGS sequence"/>
</dbReference>
<dbReference type="AlphaFoldDB" id="A0A2S7KMQ6"/>
<sequence length="269" mass="31474">MSLGSLFDKIFEKNISGRIRNRFVQEGYKPITYSEPKDIFIAGYPKSGNTWVQNLLTGMLLGSASSTIPPKLVSELIPDVHAKNYYKRIFNTMHFKTHDLPMYHHKRVIHLIRDPRDVYVSYYHFLNMSGVEEVSFEAMLNGGKGLYKSTWMEHTKSWNNNPHDAQILTVRYEDLLVDPLRQMQNMAKFCDLELTDDLLTDIYRQNTIDSLRKKVSDQGWDYGKQYGKNSINFFRKGGSGNYKEELTKEQIQLINDRTEAMLKHYGYQF</sequence>
<comment type="similarity">
    <text evidence="1">Belongs to the sulfotransferase 1 family.</text>
</comment>
<dbReference type="PANTHER" id="PTHR11783">
    <property type="entry name" value="SULFOTRANSFERASE SULT"/>
    <property type="match status" value="1"/>
</dbReference>
<evidence type="ECO:0000313" key="5">
    <source>
        <dbReference type="Proteomes" id="UP000239800"/>
    </source>
</evidence>
<evidence type="ECO:0000256" key="1">
    <source>
        <dbReference type="ARBA" id="ARBA00005771"/>
    </source>
</evidence>
<organism evidence="4 5">
    <name type="scientific">Aureitalea marina</name>
    <dbReference type="NCBI Taxonomy" id="930804"/>
    <lineage>
        <taxon>Bacteria</taxon>
        <taxon>Pseudomonadati</taxon>
        <taxon>Bacteroidota</taxon>
        <taxon>Flavobacteriia</taxon>
        <taxon>Flavobacteriales</taxon>
        <taxon>Flavobacteriaceae</taxon>
        <taxon>Aureitalea</taxon>
    </lineage>
</organism>
<keyword evidence="2" id="KW-0808">Transferase</keyword>
<feature type="domain" description="Sulfotransferase" evidence="3">
    <location>
        <begin position="36"/>
        <end position="264"/>
    </location>
</feature>
<dbReference type="InterPro" id="IPR027417">
    <property type="entry name" value="P-loop_NTPase"/>
</dbReference>
<accession>A0A2S7KMQ6</accession>
<name>A0A2S7KMQ6_9FLAO</name>
<proteinExistence type="inferred from homology"/>
<dbReference type="InterPro" id="IPR000863">
    <property type="entry name" value="Sulfotransferase_dom"/>
</dbReference>
<dbReference type="GO" id="GO:0008146">
    <property type="term" value="F:sulfotransferase activity"/>
    <property type="evidence" value="ECO:0007669"/>
    <property type="project" value="InterPro"/>
</dbReference>
<dbReference type="SUPFAM" id="SSF52540">
    <property type="entry name" value="P-loop containing nucleoside triphosphate hydrolases"/>
    <property type="match status" value="1"/>
</dbReference>
<reference evidence="4 5" key="1">
    <citation type="submission" date="2016-11" db="EMBL/GenBank/DDBJ databases">
        <title>Trade-off between light-utilization and light-protection in marine flavobacteria.</title>
        <authorList>
            <person name="Kumagai Y."/>
        </authorList>
    </citation>
    <scope>NUCLEOTIDE SEQUENCE [LARGE SCALE GENOMIC DNA]</scope>
    <source>
        <strain evidence="4 5">NBRC 107741</strain>
    </source>
</reference>
<dbReference type="RefSeq" id="WP_104811791.1">
    <property type="nucleotide sequence ID" value="NZ_MQUB01000001.1"/>
</dbReference>
<dbReference type="Pfam" id="PF00685">
    <property type="entry name" value="Sulfotransfer_1"/>
    <property type="match status" value="1"/>
</dbReference>
<keyword evidence="5" id="KW-1185">Reference proteome</keyword>
<evidence type="ECO:0000256" key="2">
    <source>
        <dbReference type="ARBA" id="ARBA00022679"/>
    </source>
</evidence>
<dbReference type="EMBL" id="MQUB01000001">
    <property type="protein sequence ID" value="PQB03870.1"/>
    <property type="molecule type" value="Genomic_DNA"/>
</dbReference>
<evidence type="ECO:0000313" key="4">
    <source>
        <dbReference type="EMBL" id="PQB03870.1"/>
    </source>
</evidence>
<gene>
    <name evidence="4" type="ORF">BST85_02325</name>
</gene>
<evidence type="ECO:0000259" key="3">
    <source>
        <dbReference type="Pfam" id="PF00685"/>
    </source>
</evidence>
<comment type="caution">
    <text evidence="4">The sequence shown here is derived from an EMBL/GenBank/DDBJ whole genome shotgun (WGS) entry which is preliminary data.</text>
</comment>